<reference evidence="3" key="1">
    <citation type="submission" date="2020-07" db="EMBL/GenBank/DDBJ databases">
        <title>Genomic analysis of a strain of Sedimentibacter Hydroxybenzoicus DSM7310.</title>
        <authorList>
            <person name="Ma S."/>
        </authorList>
    </citation>
    <scope>NUCLEOTIDE SEQUENCE</scope>
    <source>
        <strain evidence="3">DSM 7310</strain>
    </source>
</reference>
<dbReference type="CDD" id="cd04335">
    <property type="entry name" value="PrdX_deacylase"/>
    <property type="match status" value="1"/>
</dbReference>
<dbReference type="InterPro" id="IPR040285">
    <property type="entry name" value="ProX/PRXD1"/>
</dbReference>
<dbReference type="SUPFAM" id="SSF55826">
    <property type="entry name" value="YbaK/ProRS associated domain"/>
    <property type="match status" value="1"/>
</dbReference>
<keyword evidence="4" id="KW-1185">Reference proteome</keyword>
<dbReference type="PANTHER" id="PTHR31423:SF3">
    <property type="entry name" value="PROLYL-TRNA SYNTHETASE ASSOCIATED DOMAIN-CONTAINING PROTEIN 1-RELATED"/>
    <property type="match status" value="1"/>
</dbReference>
<sequence length="167" mass="19378">MEKMKTMKGKQEIISLLNTSNVEYEIISHEAVFTIDEMLSLNLPKAKFGAKNLFVRDDKKRNYFLFVVREEKMVNLKQMRERINSRPLSFASESDLYQYLGLSKGAVTPFGVINDETHNVKVYIDADFEHTLIAIHPNENTATVWLKTKDLVDLIKQQGNQVEYIDF</sequence>
<dbReference type="InterPro" id="IPR007214">
    <property type="entry name" value="YbaK/aa-tRNA-synth-assoc-dom"/>
</dbReference>
<dbReference type="Pfam" id="PF04073">
    <property type="entry name" value="tRNA_edit"/>
    <property type="match status" value="1"/>
</dbReference>
<gene>
    <name evidence="3" type="ORF">HZF24_05720</name>
</gene>
<dbReference type="GO" id="GO:0002161">
    <property type="term" value="F:aminoacyl-tRNA deacylase activity"/>
    <property type="evidence" value="ECO:0007669"/>
    <property type="project" value="InterPro"/>
</dbReference>
<dbReference type="EMBL" id="JACBNQ010000003">
    <property type="protein sequence ID" value="NYB73636.1"/>
    <property type="molecule type" value="Genomic_DNA"/>
</dbReference>
<name>A0A974BIQ5_SEDHY</name>
<organism evidence="3 4">
    <name type="scientific">Sedimentibacter hydroxybenzoicus DSM 7310</name>
    <dbReference type="NCBI Taxonomy" id="1123245"/>
    <lineage>
        <taxon>Bacteria</taxon>
        <taxon>Bacillati</taxon>
        <taxon>Bacillota</taxon>
        <taxon>Tissierellia</taxon>
        <taxon>Sedimentibacter</taxon>
    </lineage>
</organism>
<feature type="domain" description="YbaK/aminoacyl-tRNA synthetase-associated" evidence="2">
    <location>
        <begin position="29"/>
        <end position="154"/>
    </location>
</feature>
<dbReference type="RefSeq" id="WP_179237322.1">
    <property type="nucleotide sequence ID" value="NZ_JACBNQ010000003.1"/>
</dbReference>
<dbReference type="InterPro" id="IPR036754">
    <property type="entry name" value="YbaK/aa-tRNA-synt-asso_dom_sf"/>
</dbReference>
<evidence type="ECO:0000313" key="3">
    <source>
        <dbReference type="EMBL" id="NYB73636.1"/>
    </source>
</evidence>
<evidence type="ECO:0000313" key="4">
    <source>
        <dbReference type="Proteomes" id="UP000611629"/>
    </source>
</evidence>
<protein>
    <submittedName>
        <fullName evidence="3">Prolyl-tRNA synthetase associated domain-containing protein</fullName>
    </submittedName>
</protein>
<dbReference type="Proteomes" id="UP000611629">
    <property type="component" value="Unassembled WGS sequence"/>
</dbReference>
<evidence type="ECO:0000256" key="1">
    <source>
        <dbReference type="ARBA" id="ARBA00010201"/>
    </source>
</evidence>
<dbReference type="Gene3D" id="3.90.960.10">
    <property type="entry name" value="YbaK/aminoacyl-tRNA synthetase-associated domain"/>
    <property type="match status" value="1"/>
</dbReference>
<dbReference type="PANTHER" id="PTHR31423">
    <property type="entry name" value="YBAK DOMAIN-CONTAINING PROTEIN"/>
    <property type="match status" value="1"/>
</dbReference>
<dbReference type="AlphaFoldDB" id="A0A974BIQ5"/>
<comment type="similarity">
    <text evidence="1">Belongs to the PRORSD1 family.</text>
</comment>
<accession>A0A974BIQ5</accession>
<proteinExistence type="inferred from homology"/>
<dbReference type="FunFam" id="3.90.960.10:FF:000005">
    <property type="entry name" value="Putative prolyl-tRNA synthetase"/>
    <property type="match status" value="1"/>
</dbReference>
<evidence type="ECO:0000259" key="2">
    <source>
        <dbReference type="Pfam" id="PF04073"/>
    </source>
</evidence>
<comment type="caution">
    <text evidence="3">The sequence shown here is derived from an EMBL/GenBank/DDBJ whole genome shotgun (WGS) entry which is preliminary data.</text>
</comment>